<reference evidence="1 2" key="1">
    <citation type="submission" date="2016-10" db="EMBL/GenBank/DDBJ databases">
        <authorList>
            <person name="de Groot N.N."/>
        </authorList>
    </citation>
    <scope>NUCLEOTIDE SEQUENCE [LARGE SCALE GENOMIC DNA]</scope>
    <source>
        <strain evidence="1 2">LMG 2158</strain>
    </source>
</reference>
<gene>
    <name evidence="1" type="ORF">SAMN05216581_4190</name>
</gene>
<organism evidence="1 2">
    <name type="scientific">Pseudomonas asplenii</name>
    <dbReference type="NCBI Taxonomy" id="53407"/>
    <lineage>
        <taxon>Bacteria</taxon>
        <taxon>Pseudomonadati</taxon>
        <taxon>Pseudomonadota</taxon>
        <taxon>Gammaproteobacteria</taxon>
        <taxon>Pseudomonadales</taxon>
        <taxon>Pseudomonadaceae</taxon>
        <taxon>Pseudomonas</taxon>
    </lineage>
</organism>
<sequence>MGHGMEDFIRRHQDVWGDNPSVLMDRYDYQSELTKKLDGLDATQLTEQTLLEIVLWKLDRYPQLDTSLLEEIKAVGHLKAKQHREAKDVLGKLLLSSGIRLPMASTILRFVNPDVFQIIDERAFRMLRPNLKNYPDKPVVKTRLSAYVEKSSEIYFDYLDAIHEVVSEKLPFRLADRILYQLDIERDNKIRQKRSATK</sequence>
<name>A0A1H6NUP4_9PSED</name>
<evidence type="ECO:0000313" key="2">
    <source>
        <dbReference type="Proteomes" id="UP000182272"/>
    </source>
</evidence>
<evidence type="ECO:0000313" key="1">
    <source>
        <dbReference type="EMBL" id="SEI20323.1"/>
    </source>
</evidence>
<dbReference type="AlphaFoldDB" id="A0A1H6NUP4"/>
<accession>A0A1H6NUP4</accession>
<dbReference type="EMBL" id="LT629972">
    <property type="protein sequence ID" value="SEI20323.1"/>
    <property type="molecule type" value="Genomic_DNA"/>
</dbReference>
<protein>
    <submittedName>
        <fullName evidence="1">Uncharacterized protein</fullName>
    </submittedName>
</protein>
<proteinExistence type="predicted"/>
<dbReference type="Proteomes" id="UP000182272">
    <property type="component" value="Chromosome I"/>
</dbReference>